<keyword evidence="11 12" id="KW-0407">Ion channel</keyword>
<gene>
    <name evidence="15" type="ORF">PMEA_00021553</name>
</gene>
<keyword evidence="6" id="KW-0915">Sodium</keyword>
<dbReference type="PANTHER" id="PTHR11690">
    <property type="entry name" value="AMILORIDE-SENSITIVE SODIUM CHANNEL-RELATED"/>
    <property type="match status" value="1"/>
</dbReference>
<evidence type="ECO:0000256" key="5">
    <source>
        <dbReference type="ARBA" id="ARBA00022989"/>
    </source>
</evidence>
<feature type="compositionally biased region" description="Basic and acidic residues" evidence="13">
    <location>
        <begin position="150"/>
        <end position="164"/>
    </location>
</feature>
<proteinExistence type="inferred from homology"/>
<feature type="transmembrane region" description="Helical" evidence="14">
    <location>
        <begin position="36"/>
        <end position="61"/>
    </location>
</feature>
<evidence type="ECO:0000256" key="4">
    <source>
        <dbReference type="ARBA" id="ARBA00022692"/>
    </source>
</evidence>
<comment type="caution">
    <text evidence="15">The sequence shown here is derived from an EMBL/GenBank/DDBJ whole genome shotgun (WGS) entry which is preliminary data.</text>
</comment>
<keyword evidence="4 12" id="KW-0812">Transmembrane</keyword>
<evidence type="ECO:0000256" key="2">
    <source>
        <dbReference type="ARBA" id="ARBA00022448"/>
    </source>
</evidence>
<evidence type="ECO:0000256" key="13">
    <source>
        <dbReference type="SAM" id="MobiDB-lite"/>
    </source>
</evidence>
<evidence type="ECO:0000256" key="11">
    <source>
        <dbReference type="ARBA" id="ARBA00023303"/>
    </source>
</evidence>
<comment type="subcellular location">
    <subcellularLocation>
        <location evidence="1">Membrane</location>
        <topology evidence="1">Multi-pass membrane protein</topology>
    </subcellularLocation>
</comment>
<feature type="region of interest" description="Disordered" evidence="13">
    <location>
        <begin position="118"/>
        <end position="164"/>
    </location>
</feature>
<dbReference type="Gene3D" id="2.60.470.10">
    <property type="entry name" value="Acid-sensing ion channels like domains"/>
    <property type="match status" value="1"/>
</dbReference>
<dbReference type="Gene3D" id="1.10.287.770">
    <property type="entry name" value="YojJ-like"/>
    <property type="match status" value="1"/>
</dbReference>
<evidence type="ECO:0000313" key="15">
    <source>
        <dbReference type="EMBL" id="CAH3038165.1"/>
    </source>
</evidence>
<evidence type="ECO:0000256" key="8">
    <source>
        <dbReference type="ARBA" id="ARBA00023136"/>
    </source>
</evidence>
<dbReference type="PANTHER" id="PTHR11690:SF248">
    <property type="entry name" value="PICKPOCKET 17, ISOFORM A"/>
    <property type="match status" value="1"/>
</dbReference>
<dbReference type="Pfam" id="PF00858">
    <property type="entry name" value="ASC"/>
    <property type="match status" value="1"/>
</dbReference>
<keyword evidence="2 12" id="KW-0813">Transport</keyword>
<evidence type="ECO:0000256" key="1">
    <source>
        <dbReference type="ARBA" id="ARBA00004141"/>
    </source>
</evidence>
<dbReference type="GO" id="GO:0005886">
    <property type="term" value="C:plasma membrane"/>
    <property type="evidence" value="ECO:0007669"/>
    <property type="project" value="TreeGrafter"/>
</dbReference>
<keyword evidence="3 12" id="KW-0894">Sodium channel</keyword>
<accession>A0AAU9VSL6</accession>
<dbReference type="Proteomes" id="UP001159428">
    <property type="component" value="Unassembled WGS sequence"/>
</dbReference>
<dbReference type="GO" id="GO:0015280">
    <property type="term" value="F:ligand-gated sodium channel activity"/>
    <property type="evidence" value="ECO:0007669"/>
    <property type="project" value="TreeGrafter"/>
</dbReference>
<dbReference type="EMBL" id="CALNXJ010000004">
    <property type="protein sequence ID" value="CAH3038165.1"/>
    <property type="molecule type" value="Genomic_DNA"/>
</dbReference>
<sequence length="544" mass="61855">MTKNKRSLRELLYEFADGTSAHGVGKIGSTAKAKSWFWCGFWVVVTLTCAGMVISQGILLLETYLDKPTKSDIDVTYVRTVQFPAVTICNLNIIRRSKIRSFGDAEAIVSTFDKFMEREPPKDGHEHDKEGAAANQSSSGSSSTSFGPPDRQKEAMKESLKIDDSNAEEHMRLSNVTVDEQAYAEYLILSTLAKQNISDLMDAGHEFNELVFRCNWKDFSCKDGDFLKYWKRTWNWRYGNCYTFNSGATKDGKKTPVLTSTKPGPQYGLTLDLFVNQGEYIPSISQEAGARILLTPQRSIPFPVDEGFTVSPGFSTSIGLRQLHIVRVDPFKNDSCYGHDTLEDFSVYKRFKGSKYSVQGCMYSCLAEAQKDKCKCTEGKFPVGGEICLNVTELQCVHEQQKRYDNDELGCSRRCPQPCQQMSFRTSMSNSAWAQNYEKQVQAMMRREGDTNFKNMGNDKDTLRQNFLRIKIYFEELNMEKITYSEYYAFENLMSDVGGQLGLWIGVSFITVAEVIKLLLDMIRVLARKFYLTDGEVRDIHEMK</sequence>
<evidence type="ECO:0000256" key="10">
    <source>
        <dbReference type="ARBA" id="ARBA00023201"/>
    </source>
</evidence>
<evidence type="ECO:0000256" key="14">
    <source>
        <dbReference type="SAM" id="Phobius"/>
    </source>
</evidence>
<comment type="similarity">
    <text evidence="12">Belongs to the amiloride-sensitive sodium channel (TC 1.A.6) family.</text>
</comment>
<evidence type="ECO:0000256" key="6">
    <source>
        <dbReference type="ARBA" id="ARBA00023053"/>
    </source>
</evidence>
<dbReference type="AlphaFoldDB" id="A0AAU9VSL6"/>
<keyword evidence="10 12" id="KW-0739">Sodium transport</keyword>
<protein>
    <recommendedName>
        <fullName evidence="17">Amiloride-sensitive sodium channel</fullName>
    </recommendedName>
</protein>
<feature type="compositionally biased region" description="Basic and acidic residues" evidence="13">
    <location>
        <begin position="118"/>
        <end position="131"/>
    </location>
</feature>
<evidence type="ECO:0000256" key="7">
    <source>
        <dbReference type="ARBA" id="ARBA00023065"/>
    </source>
</evidence>
<evidence type="ECO:0000256" key="12">
    <source>
        <dbReference type="RuleBase" id="RU000679"/>
    </source>
</evidence>
<dbReference type="FunFam" id="1.10.287.770:FF:000001">
    <property type="entry name" value="Acid-sensing ion channel subunit 1"/>
    <property type="match status" value="1"/>
</dbReference>
<evidence type="ECO:0000256" key="9">
    <source>
        <dbReference type="ARBA" id="ARBA00023180"/>
    </source>
</evidence>
<name>A0AAU9VSL6_9CNID</name>
<evidence type="ECO:0000256" key="3">
    <source>
        <dbReference type="ARBA" id="ARBA00022461"/>
    </source>
</evidence>
<dbReference type="InterPro" id="IPR001873">
    <property type="entry name" value="ENaC"/>
</dbReference>
<keyword evidence="16" id="KW-1185">Reference proteome</keyword>
<evidence type="ECO:0000313" key="16">
    <source>
        <dbReference type="Proteomes" id="UP001159428"/>
    </source>
</evidence>
<reference evidence="15 16" key="1">
    <citation type="submission" date="2022-05" db="EMBL/GenBank/DDBJ databases">
        <authorList>
            <consortium name="Genoscope - CEA"/>
            <person name="William W."/>
        </authorList>
    </citation>
    <scope>NUCLEOTIDE SEQUENCE [LARGE SCALE GENOMIC DNA]</scope>
</reference>
<dbReference type="PRINTS" id="PR01078">
    <property type="entry name" value="AMINACHANNEL"/>
</dbReference>
<keyword evidence="5 14" id="KW-1133">Transmembrane helix</keyword>
<evidence type="ECO:0008006" key="17">
    <source>
        <dbReference type="Google" id="ProtNLM"/>
    </source>
</evidence>
<keyword evidence="8 14" id="KW-0472">Membrane</keyword>
<keyword evidence="7 12" id="KW-0406">Ion transport</keyword>
<organism evidence="15 16">
    <name type="scientific">Pocillopora meandrina</name>
    <dbReference type="NCBI Taxonomy" id="46732"/>
    <lineage>
        <taxon>Eukaryota</taxon>
        <taxon>Metazoa</taxon>
        <taxon>Cnidaria</taxon>
        <taxon>Anthozoa</taxon>
        <taxon>Hexacorallia</taxon>
        <taxon>Scleractinia</taxon>
        <taxon>Astrocoeniina</taxon>
        <taxon>Pocilloporidae</taxon>
        <taxon>Pocillopora</taxon>
    </lineage>
</organism>
<keyword evidence="9" id="KW-0325">Glycoprotein</keyword>